<evidence type="ECO:0000313" key="2">
    <source>
        <dbReference type="Proteomes" id="UP000381093"/>
    </source>
</evidence>
<gene>
    <name evidence="1" type="ORF">PS710_02640</name>
</gene>
<accession>A0A5E7CLK3</accession>
<organism evidence="1 2">
    <name type="scientific">Pseudomonas fluorescens</name>
    <dbReference type="NCBI Taxonomy" id="294"/>
    <lineage>
        <taxon>Bacteria</taxon>
        <taxon>Pseudomonadati</taxon>
        <taxon>Pseudomonadota</taxon>
        <taxon>Gammaproteobacteria</taxon>
        <taxon>Pseudomonadales</taxon>
        <taxon>Pseudomonadaceae</taxon>
        <taxon>Pseudomonas</taxon>
    </lineage>
</organism>
<name>A0A5E7CLK3_PSEFL</name>
<dbReference type="Proteomes" id="UP000381093">
    <property type="component" value="Unassembled WGS sequence"/>
</dbReference>
<sequence length="46" mass="5633">MKNTTKQLWERRCGDPTCSRRLTNIQHLCRLLYRFREQARSHISPM</sequence>
<protein>
    <submittedName>
        <fullName evidence="1">Uncharacterized protein</fullName>
    </submittedName>
</protein>
<reference evidence="1 2" key="1">
    <citation type="submission" date="2019-09" db="EMBL/GenBank/DDBJ databases">
        <authorList>
            <person name="Chandra G."/>
            <person name="Truman W A."/>
        </authorList>
    </citation>
    <scope>NUCLEOTIDE SEQUENCE [LARGE SCALE GENOMIC DNA]</scope>
    <source>
        <strain evidence="1">PS710</strain>
    </source>
</reference>
<proteinExistence type="predicted"/>
<evidence type="ECO:0000313" key="1">
    <source>
        <dbReference type="EMBL" id="VVO00695.1"/>
    </source>
</evidence>
<dbReference type="AlphaFoldDB" id="A0A5E7CLK3"/>
<dbReference type="EMBL" id="CABVHW010000007">
    <property type="protein sequence ID" value="VVO00695.1"/>
    <property type="molecule type" value="Genomic_DNA"/>
</dbReference>